<proteinExistence type="predicted"/>
<name>A0A4Q0P8G1_9FLAO</name>
<accession>A0A4Q0P8G1</accession>
<protein>
    <submittedName>
        <fullName evidence="1">Uncharacterized protein</fullName>
    </submittedName>
</protein>
<organism evidence="1 2">
    <name type="scientific">Leeuwenhoekiella aequorea</name>
    <dbReference type="NCBI Taxonomy" id="283736"/>
    <lineage>
        <taxon>Bacteria</taxon>
        <taxon>Pseudomonadati</taxon>
        <taxon>Bacteroidota</taxon>
        <taxon>Flavobacteriia</taxon>
        <taxon>Flavobacteriales</taxon>
        <taxon>Flavobacteriaceae</taxon>
        <taxon>Leeuwenhoekiella</taxon>
    </lineage>
</organism>
<evidence type="ECO:0000313" key="2">
    <source>
        <dbReference type="Proteomes" id="UP000289238"/>
    </source>
</evidence>
<sequence length="43" mass="4850">MGILPFRANCHRDDGVRQYEQYLKRNAFPRADGANAEKPDAAS</sequence>
<dbReference type="Proteomes" id="UP000289238">
    <property type="component" value="Unassembled WGS sequence"/>
</dbReference>
<reference evidence="1 2" key="1">
    <citation type="submission" date="2018-07" db="EMBL/GenBank/DDBJ databases">
        <title>Leeuwenhoekiella genomics.</title>
        <authorList>
            <person name="Tahon G."/>
            <person name="Willems A."/>
        </authorList>
    </citation>
    <scope>NUCLEOTIDE SEQUENCE [LARGE SCALE GENOMIC DNA]</scope>
    <source>
        <strain evidence="1 2">LMG 22550</strain>
    </source>
</reference>
<dbReference type="AlphaFoldDB" id="A0A4Q0P8G1"/>
<comment type="caution">
    <text evidence="1">The sequence shown here is derived from an EMBL/GenBank/DDBJ whole genome shotgun (WGS) entry which is preliminary data.</text>
</comment>
<gene>
    <name evidence="1" type="ORF">DSM00_1894</name>
</gene>
<dbReference type="EMBL" id="QOVM01000003">
    <property type="protein sequence ID" value="RXG22791.1"/>
    <property type="molecule type" value="Genomic_DNA"/>
</dbReference>
<keyword evidence="2" id="KW-1185">Reference proteome</keyword>
<evidence type="ECO:0000313" key="1">
    <source>
        <dbReference type="EMBL" id="RXG22791.1"/>
    </source>
</evidence>